<evidence type="ECO:0000256" key="1">
    <source>
        <dbReference type="SAM" id="MobiDB-lite"/>
    </source>
</evidence>
<evidence type="ECO:0000256" key="2">
    <source>
        <dbReference type="SAM" id="Phobius"/>
    </source>
</evidence>
<keyword evidence="2" id="KW-0812">Transmembrane</keyword>
<sequence length="328" mass="35861">MSELRKMCDEVRPVGPDALAEGRVRLLAAAHGTGAPVRTRRPRRGWMAGLVAVGAVATAAGAVAVVPGTEKPRVGPSTTEPAVRLASASEVLRHAADAAGRERDLNPRDDQYIHIRSIDNANGTRRELWRSVDGRKASVLHRDPCRPSGEEACTDSFREEGRPTAFYRRLPTDPKALEAWFRRHVGAGHTFEKGKPTMEQRIWMEIEGTLLEQYVPPKLRAAMFTMVSRMPGSRVINGITDPAGRPAVAVTMPGRAWEGGGERGEIVFDRRTFQVIGLRDGGRWAGTLLGVSVTDTAPKVTPRDKRPRPPAGKQPRNRPGHHPGSGRR</sequence>
<organism evidence="3 4">
    <name type="scientific">Actinomadura namibiensis</name>
    <dbReference type="NCBI Taxonomy" id="182080"/>
    <lineage>
        <taxon>Bacteria</taxon>
        <taxon>Bacillati</taxon>
        <taxon>Actinomycetota</taxon>
        <taxon>Actinomycetes</taxon>
        <taxon>Streptosporangiales</taxon>
        <taxon>Thermomonosporaceae</taxon>
        <taxon>Actinomadura</taxon>
    </lineage>
</organism>
<dbReference type="InterPro" id="IPR047789">
    <property type="entry name" value="CU044_5270-like"/>
</dbReference>
<evidence type="ECO:0000313" key="3">
    <source>
        <dbReference type="EMBL" id="MBA8950355.1"/>
    </source>
</evidence>
<dbReference type="EMBL" id="JACJIA010000002">
    <property type="protein sequence ID" value="MBA8950355.1"/>
    <property type="molecule type" value="Genomic_DNA"/>
</dbReference>
<name>A0A7W3LLQ5_ACTNM</name>
<keyword evidence="2" id="KW-1133">Transmembrane helix</keyword>
<dbReference type="RefSeq" id="WP_182842784.1">
    <property type="nucleotide sequence ID" value="NZ_BAAALP010000002.1"/>
</dbReference>
<dbReference type="Proteomes" id="UP000572680">
    <property type="component" value="Unassembled WGS sequence"/>
</dbReference>
<feature type="transmembrane region" description="Helical" evidence="2">
    <location>
        <begin position="46"/>
        <end position="66"/>
    </location>
</feature>
<accession>A0A7W3LLQ5</accession>
<gene>
    <name evidence="3" type="ORF">HNR61_001968</name>
</gene>
<keyword evidence="2" id="KW-0472">Membrane</keyword>
<feature type="compositionally biased region" description="Basic residues" evidence="1">
    <location>
        <begin position="315"/>
        <end position="328"/>
    </location>
</feature>
<feature type="region of interest" description="Disordered" evidence="1">
    <location>
        <begin position="291"/>
        <end position="328"/>
    </location>
</feature>
<reference evidence="3 4" key="1">
    <citation type="submission" date="2020-08" db="EMBL/GenBank/DDBJ databases">
        <title>Genomic Encyclopedia of Type Strains, Phase IV (KMG-IV): sequencing the most valuable type-strain genomes for metagenomic binning, comparative biology and taxonomic classification.</title>
        <authorList>
            <person name="Goeker M."/>
        </authorList>
    </citation>
    <scope>NUCLEOTIDE SEQUENCE [LARGE SCALE GENOMIC DNA]</scope>
    <source>
        <strain evidence="3 4">DSM 44197</strain>
    </source>
</reference>
<protein>
    <submittedName>
        <fullName evidence="3">Uncharacterized protein</fullName>
    </submittedName>
</protein>
<keyword evidence="4" id="KW-1185">Reference proteome</keyword>
<dbReference type="AlphaFoldDB" id="A0A7W3LLQ5"/>
<proteinExistence type="predicted"/>
<comment type="caution">
    <text evidence="3">The sequence shown here is derived from an EMBL/GenBank/DDBJ whole genome shotgun (WGS) entry which is preliminary data.</text>
</comment>
<evidence type="ECO:0000313" key="4">
    <source>
        <dbReference type="Proteomes" id="UP000572680"/>
    </source>
</evidence>
<dbReference type="NCBIfam" id="NF038083">
    <property type="entry name" value="CU044_5270_fam"/>
    <property type="match status" value="1"/>
</dbReference>